<gene>
    <name evidence="2" type="ORF">OSB1V03_LOCUS3567</name>
</gene>
<organism evidence="2">
    <name type="scientific">Medioppia subpectinata</name>
    <dbReference type="NCBI Taxonomy" id="1979941"/>
    <lineage>
        <taxon>Eukaryota</taxon>
        <taxon>Metazoa</taxon>
        <taxon>Ecdysozoa</taxon>
        <taxon>Arthropoda</taxon>
        <taxon>Chelicerata</taxon>
        <taxon>Arachnida</taxon>
        <taxon>Acari</taxon>
        <taxon>Acariformes</taxon>
        <taxon>Sarcoptiformes</taxon>
        <taxon>Oribatida</taxon>
        <taxon>Brachypylina</taxon>
        <taxon>Oppioidea</taxon>
        <taxon>Oppiidae</taxon>
        <taxon>Medioppia</taxon>
    </lineage>
</organism>
<proteinExistence type="predicted"/>
<dbReference type="AlphaFoldDB" id="A0A7R9KHL6"/>
<dbReference type="EMBL" id="CAJPIZ010001469">
    <property type="protein sequence ID" value="CAG2103537.1"/>
    <property type="molecule type" value="Genomic_DNA"/>
</dbReference>
<accession>A0A7R9KHL6</accession>
<keyword evidence="3" id="KW-1185">Reference proteome</keyword>
<dbReference type="OrthoDB" id="6512801at2759"/>
<feature type="region of interest" description="Disordered" evidence="1">
    <location>
        <begin position="50"/>
        <end position="207"/>
    </location>
</feature>
<reference evidence="2" key="1">
    <citation type="submission" date="2020-11" db="EMBL/GenBank/DDBJ databases">
        <authorList>
            <person name="Tran Van P."/>
        </authorList>
    </citation>
    <scope>NUCLEOTIDE SEQUENCE</scope>
</reference>
<evidence type="ECO:0000256" key="1">
    <source>
        <dbReference type="SAM" id="MobiDB-lite"/>
    </source>
</evidence>
<evidence type="ECO:0000313" key="2">
    <source>
        <dbReference type="EMBL" id="CAD7623107.1"/>
    </source>
</evidence>
<sequence>MSLFMNERSVFGDLNATNELEMLDNIYDRTIITANSANILNILSESSALNPEEEVIRKRGRKKTPKVSQLPLRRSPRKAPSNGAERMALLSPVRSSAPQSDGSHDYFLRTPSKKTPSKSSTPGRTPRKTPSKSSAATPSTPRRVSPRKRLQLDSNDSGLGLTPSPSLYRGQELTPVVGNGSNPKNSKSKSSTKSANSLTRRRRRRYF</sequence>
<evidence type="ECO:0000313" key="3">
    <source>
        <dbReference type="Proteomes" id="UP000759131"/>
    </source>
</evidence>
<name>A0A7R9KHL6_9ACAR</name>
<dbReference type="EMBL" id="OC856044">
    <property type="protein sequence ID" value="CAD7623107.1"/>
    <property type="molecule type" value="Genomic_DNA"/>
</dbReference>
<dbReference type="Proteomes" id="UP000759131">
    <property type="component" value="Unassembled WGS sequence"/>
</dbReference>
<protein>
    <submittedName>
        <fullName evidence="2">Uncharacterized protein</fullName>
    </submittedName>
</protein>
<feature type="compositionally biased region" description="Low complexity" evidence="1">
    <location>
        <begin position="131"/>
        <end position="141"/>
    </location>
</feature>
<feature type="compositionally biased region" description="Low complexity" evidence="1">
    <location>
        <begin position="179"/>
        <end position="197"/>
    </location>
</feature>